<gene>
    <name evidence="1" type="ORF">B5F24_16380</name>
</gene>
<reference evidence="2" key="1">
    <citation type="submission" date="2017-04" db="EMBL/GenBank/DDBJ databases">
        <title>Function of individual gut microbiota members based on whole genome sequencing of pure cultures obtained from chicken caecum.</title>
        <authorList>
            <person name="Medvecky M."/>
            <person name="Cejkova D."/>
            <person name="Polansky O."/>
            <person name="Karasova D."/>
            <person name="Kubasova T."/>
            <person name="Cizek A."/>
            <person name="Rychlik I."/>
        </authorList>
    </citation>
    <scope>NUCLEOTIDE SEQUENCE [LARGE SCALE GENOMIC DNA]</scope>
    <source>
        <strain evidence="2">An189</strain>
    </source>
</reference>
<evidence type="ECO:0000313" key="1">
    <source>
        <dbReference type="EMBL" id="OUP31660.1"/>
    </source>
</evidence>
<dbReference type="Proteomes" id="UP000196587">
    <property type="component" value="Unassembled WGS sequence"/>
</dbReference>
<name>A0A1Y4JKD3_9BACE</name>
<evidence type="ECO:0000313" key="2">
    <source>
        <dbReference type="Proteomes" id="UP000196587"/>
    </source>
</evidence>
<dbReference type="RefSeq" id="WP_087413612.1">
    <property type="nucleotide sequence ID" value="NZ_DYWA01000124.1"/>
</dbReference>
<protein>
    <submittedName>
        <fullName evidence="1">Uncharacterized protein</fullName>
    </submittedName>
</protein>
<accession>A0A1Y4JKD3</accession>
<dbReference type="EMBL" id="NFKE01000019">
    <property type="protein sequence ID" value="OUP31660.1"/>
    <property type="molecule type" value="Genomic_DNA"/>
</dbReference>
<comment type="caution">
    <text evidence="1">The sequence shown here is derived from an EMBL/GenBank/DDBJ whole genome shotgun (WGS) entry which is preliminary data.</text>
</comment>
<proteinExistence type="predicted"/>
<sequence length="126" mass="14237">MNLQGSIDLLKLEKAGIATIKNKKCVVIPVEENDLYVSMDENLKAKAVYLGVNINERREPSQYGKTHYCKQSLSRQYRDTHKTEAEAKSKVYLGDFKPYEFESSGNAATAVDAPIMQTDEEDDLPF</sequence>
<organism evidence="1 2">
    <name type="scientific">Bacteroides clarus</name>
    <dbReference type="NCBI Taxonomy" id="626929"/>
    <lineage>
        <taxon>Bacteria</taxon>
        <taxon>Pseudomonadati</taxon>
        <taxon>Bacteroidota</taxon>
        <taxon>Bacteroidia</taxon>
        <taxon>Bacteroidales</taxon>
        <taxon>Bacteroidaceae</taxon>
        <taxon>Bacteroides</taxon>
    </lineage>
</organism>
<dbReference type="AlphaFoldDB" id="A0A1Y4JKD3"/>